<proteinExistence type="predicted"/>
<dbReference type="Gene3D" id="1.20.1250.20">
    <property type="entry name" value="MFS general substrate transporter like domains"/>
    <property type="match status" value="2"/>
</dbReference>
<dbReference type="AlphaFoldDB" id="K0PFF1"/>
<dbReference type="InterPro" id="IPR020846">
    <property type="entry name" value="MFS_dom"/>
</dbReference>
<evidence type="ECO:0000256" key="4">
    <source>
        <dbReference type="ARBA" id="ARBA00022692"/>
    </source>
</evidence>
<dbReference type="PANTHER" id="PTHR23521:SF2">
    <property type="entry name" value="TRANSPORTER MFS SUPERFAMILY"/>
    <property type="match status" value="1"/>
</dbReference>
<keyword evidence="10" id="KW-1185">Reference proteome</keyword>
<feature type="transmembrane region" description="Helical" evidence="7">
    <location>
        <begin position="211"/>
        <end position="234"/>
    </location>
</feature>
<dbReference type="Proteomes" id="UP000009319">
    <property type="component" value="Unassembled WGS sequence"/>
</dbReference>
<keyword evidence="2" id="KW-0813">Transport</keyword>
<evidence type="ECO:0000256" key="7">
    <source>
        <dbReference type="SAM" id="Phobius"/>
    </source>
</evidence>
<keyword evidence="3" id="KW-1003">Cell membrane</keyword>
<name>K0PFF1_9HYPH</name>
<feature type="transmembrane region" description="Helical" evidence="7">
    <location>
        <begin position="51"/>
        <end position="71"/>
    </location>
</feature>
<feature type="transmembrane region" description="Helical" evidence="7">
    <location>
        <begin position="246"/>
        <end position="266"/>
    </location>
</feature>
<feature type="domain" description="Major facilitator superfamily (MFS) profile" evidence="8">
    <location>
        <begin position="20"/>
        <end position="395"/>
    </location>
</feature>
<dbReference type="STRING" id="1211777.BN77_2409"/>
<accession>K0PFF1</accession>
<dbReference type="SUPFAM" id="SSF103473">
    <property type="entry name" value="MFS general substrate transporter"/>
    <property type="match status" value="1"/>
</dbReference>
<feature type="transmembrane region" description="Helical" evidence="7">
    <location>
        <begin position="369"/>
        <end position="390"/>
    </location>
</feature>
<dbReference type="Pfam" id="PF07690">
    <property type="entry name" value="MFS_1"/>
    <property type="match status" value="1"/>
</dbReference>
<sequence length="395" mass="41469">MSQPRNGTTPGDVEEIHWPSLVAAVSSISAVGIAIGLGLPLLSIILEKRGIPSTLIGLNTAMAGIAAMAAAPVTTKLAHKYGVAPTMIWAVVISAISALGFYYARDFWMWFPLRFAFHGATTTLFILSEFWINAASPPSKRGFVLGIYATVLSLGFAGGPLLFSILGSDGILPFAVGAGAVLLAAIPIYIARYESPVLEEKPELHFMRYVFLVPTATAAVFIFGAVEAGGLALFPIYAVRASFTEAQAALLLTVMGIGNVIFQIPVGLLSDQMKDKRPLLAAMAFMGLIGALMLPVLVHSWLLMAAILLFWGGCVAGLYTVGLSHLGSRLTGSDLAAANAAFVFCYAVGTVAGPQVIGAAIDVAGNNGFAWAIAGFFGLYALLSAVRLLFLRKRA</sequence>
<dbReference type="HOGENOM" id="CLU_035018_0_0_5"/>
<comment type="caution">
    <text evidence="9">The sequence shown here is derived from an EMBL/GenBank/DDBJ whole genome shotgun (WGS) entry which is preliminary data.</text>
</comment>
<feature type="transmembrane region" description="Helical" evidence="7">
    <location>
        <begin position="83"/>
        <end position="103"/>
    </location>
</feature>
<evidence type="ECO:0000256" key="2">
    <source>
        <dbReference type="ARBA" id="ARBA00022448"/>
    </source>
</evidence>
<dbReference type="InterPro" id="IPR036259">
    <property type="entry name" value="MFS_trans_sf"/>
</dbReference>
<dbReference type="InterPro" id="IPR047200">
    <property type="entry name" value="MFS_YcaD-like"/>
</dbReference>
<comment type="subcellular location">
    <subcellularLocation>
        <location evidence="1">Cell membrane</location>
        <topology evidence="1">Multi-pass membrane protein</topology>
    </subcellularLocation>
</comment>
<evidence type="ECO:0000313" key="9">
    <source>
        <dbReference type="EMBL" id="CCM75246.1"/>
    </source>
</evidence>
<evidence type="ECO:0000313" key="10">
    <source>
        <dbReference type="Proteomes" id="UP000009319"/>
    </source>
</evidence>
<reference evidence="9 10" key="1">
    <citation type="journal article" date="2013" name="Genome Announc.">
        <title>Draft Genome Sequence of Rhizobium mesoamericanum STM3625, a Nitrogen-Fixing Symbiont of Mimosa pudica Isolated in French Guiana (South America).</title>
        <authorList>
            <person name="Moulin L."/>
            <person name="Mornico D."/>
            <person name="Melkonian R."/>
            <person name="Klonowska A."/>
        </authorList>
    </citation>
    <scope>NUCLEOTIDE SEQUENCE [LARGE SCALE GENOMIC DNA]</scope>
    <source>
        <strain evidence="9 10">STM3625</strain>
    </source>
</reference>
<dbReference type="GO" id="GO:0022857">
    <property type="term" value="F:transmembrane transporter activity"/>
    <property type="evidence" value="ECO:0007669"/>
    <property type="project" value="InterPro"/>
</dbReference>
<dbReference type="InterPro" id="IPR011701">
    <property type="entry name" value="MFS"/>
</dbReference>
<protein>
    <submittedName>
        <fullName evidence="9">Putative transporter protein</fullName>
    </submittedName>
</protein>
<dbReference type="EMBL" id="CANI01000011">
    <property type="protein sequence ID" value="CCM75246.1"/>
    <property type="molecule type" value="Genomic_DNA"/>
</dbReference>
<evidence type="ECO:0000256" key="5">
    <source>
        <dbReference type="ARBA" id="ARBA00022989"/>
    </source>
</evidence>
<feature type="transmembrane region" description="Helical" evidence="7">
    <location>
        <begin position="171"/>
        <end position="190"/>
    </location>
</feature>
<feature type="transmembrane region" description="Helical" evidence="7">
    <location>
        <begin position="303"/>
        <end position="323"/>
    </location>
</feature>
<feature type="transmembrane region" description="Helical" evidence="7">
    <location>
        <begin position="335"/>
        <end position="357"/>
    </location>
</feature>
<dbReference type="RefSeq" id="WP_007531856.1">
    <property type="nucleotide sequence ID" value="NZ_HF536772.1"/>
</dbReference>
<dbReference type="CDD" id="cd17477">
    <property type="entry name" value="MFS_YcaD_like"/>
    <property type="match status" value="1"/>
</dbReference>
<feature type="transmembrane region" description="Helical" evidence="7">
    <location>
        <begin position="21"/>
        <end position="45"/>
    </location>
</feature>
<feature type="transmembrane region" description="Helical" evidence="7">
    <location>
        <begin position="115"/>
        <end position="132"/>
    </location>
</feature>
<organism evidence="9 10">
    <name type="scientific">Rhizobium mesoamericanum STM3625</name>
    <dbReference type="NCBI Taxonomy" id="1211777"/>
    <lineage>
        <taxon>Bacteria</taxon>
        <taxon>Pseudomonadati</taxon>
        <taxon>Pseudomonadota</taxon>
        <taxon>Alphaproteobacteria</taxon>
        <taxon>Hyphomicrobiales</taxon>
        <taxon>Rhizobiaceae</taxon>
        <taxon>Rhizobium/Agrobacterium group</taxon>
        <taxon>Rhizobium</taxon>
    </lineage>
</organism>
<evidence type="ECO:0000259" key="8">
    <source>
        <dbReference type="PROSITE" id="PS50850"/>
    </source>
</evidence>
<gene>
    <name evidence="9" type="ORF">BN77_2409</name>
</gene>
<dbReference type="eggNOG" id="COG2814">
    <property type="taxonomic scope" value="Bacteria"/>
</dbReference>
<feature type="transmembrane region" description="Helical" evidence="7">
    <location>
        <begin position="144"/>
        <end position="165"/>
    </location>
</feature>
<dbReference type="PROSITE" id="PS50850">
    <property type="entry name" value="MFS"/>
    <property type="match status" value="1"/>
</dbReference>
<keyword evidence="4 7" id="KW-0812">Transmembrane</keyword>
<evidence type="ECO:0000256" key="1">
    <source>
        <dbReference type="ARBA" id="ARBA00004651"/>
    </source>
</evidence>
<dbReference type="GO" id="GO:0005886">
    <property type="term" value="C:plasma membrane"/>
    <property type="evidence" value="ECO:0007669"/>
    <property type="project" value="UniProtKB-SubCell"/>
</dbReference>
<keyword evidence="5 7" id="KW-1133">Transmembrane helix</keyword>
<evidence type="ECO:0000256" key="3">
    <source>
        <dbReference type="ARBA" id="ARBA00022475"/>
    </source>
</evidence>
<keyword evidence="6 7" id="KW-0472">Membrane</keyword>
<evidence type="ECO:0000256" key="6">
    <source>
        <dbReference type="ARBA" id="ARBA00023136"/>
    </source>
</evidence>
<dbReference type="PANTHER" id="PTHR23521">
    <property type="entry name" value="TRANSPORTER MFS SUPERFAMILY"/>
    <property type="match status" value="1"/>
</dbReference>